<dbReference type="Proteomes" id="UP000775872">
    <property type="component" value="Unassembled WGS sequence"/>
</dbReference>
<dbReference type="Gene3D" id="3.30.160.60">
    <property type="entry name" value="Classic Zinc Finger"/>
    <property type="match status" value="1"/>
</dbReference>
<gene>
    <name evidence="2" type="ORF">CSOL1703_00003079</name>
</gene>
<reference evidence="2" key="1">
    <citation type="submission" date="2021-10" db="EMBL/GenBank/DDBJ databases">
        <authorList>
            <person name="Piombo E."/>
        </authorList>
    </citation>
    <scope>NUCLEOTIDE SEQUENCE</scope>
</reference>
<feature type="compositionally biased region" description="Polar residues" evidence="1">
    <location>
        <begin position="72"/>
        <end position="81"/>
    </location>
</feature>
<evidence type="ECO:0000256" key="1">
    <source>
        <dbReference type="SAM" id="MobiDB-lite"/>
    </source>
</evidence>
<keyword evidence="3" id="KW-1185">Reference proteome</keyword>
<comment type="caution">
    <text evidence="2">The sequence shown here is derived from an EMBL/GenBank/DDBJ whole genome shotgun (WGS) entry which is preliminary data.</text>
</comment>
<dbReference type="OrthoDB" id="9998363at2759"/>
<protein>
    <recommendedName>
        <fullName evidence="4">C2H2-type domain-containing protein</fullName>
    </recommendedName>
</protein>
<dbReference type="AlphaFoldDB" id="A0A9N9YV48"/>
<evidence type="ECO:0000313" key="3">
    <source>
        <dbReference type="Proteomes" id="UP000775872"/>
    </source>
</evidence>
<feature type="region of interest" description="Disordered" evidence="1">
    <location>
        <begin position="158"/>
        <end position="199"/>
    </location>
</feature>
<organism evidence="2 3">
    <name type="scientific">Clonostachys solani</name>
    <dbReference type="NCBI Taxonomy" id="160281"/>
    <lineage>
        <taxon>Eukaryota</taxon>
        <taxon>Fungi</taxon>
        <taxon>Dikarya</taxon>
        <taxon>Ascomycota</taxon>
        <taxon>Pezizomycotina</taxon>
        <taxon>Sordariomycetes</taxon>
        <taxon>Hypocreomycetidae</taxon>
        <taxon>Hypocreales</taxon>
        <taxon>Bionectriaceae</taxon>
        <taxon>Clonostachys</taxon>
    </lineage>
</organism>
<accession>A0A9N9YV48</accession>
<sequence length="272" mass="31300">MDWDKPYRQNYPFEMDGNFSTDQTYLLDHHHPTHNGNYEQQGESQYWQNSTMKYPPPHSTTTESGSEGYSFDSGSTPCGLPSTTTSSPYALPCHDFQDFGISGSGIDFTDEEIWEWLQSNPLDSIPSYNPSLFENQDTTQVCPVSQMERPLLPKPEAPASIQAANPPTPVEVVKVEPRRRRRKNPADLRKNRRKQEKPEKCLVCGKGHADTRALERHIVSNHRDEAIQLGLDVSKVDCPYCAQTFDKIRKDRLTRHVKTQHPDLYQYQFQFH</sequence>
<evidence type="ECO:0008006" key="4">
    <source>
        <dbReference type="Google" id="ProtNLM"/>
    </source>
</evidence>
<feature type="compositionally biased region" description="Low complexity" evidence="1">
    <location>
        <begin position="59"/>
        <end position="68"/>
    </location>
</feature>
<proteinExistence type="predicted"/>
<dbReference type="EMBL" id="CABFOC020000002">
    <property type="protein sequence ID" value="CAH0037926.1"/>
    <property type="molecule type" value="Genomic_DNA"/>
</dbReference>
<name>A0A9N9YV48_9HYPO</name>
<feature type="region of interest" description="Disordered" evidence="1">
    <location>
        <begin position="49"/>
        <end position="81"/>
    </location>
</feature>
<evidence type="ECO:0000313" key="2">
    <source>
        <dbReference type="EMBL" id="CAH0037926.1"/>
    </source>
</evidence>